<dbReference type="AlphaFoldDB" id="A0A1S2L7C9"/>
<evidence type="ECO:0000256" key="4">
    <source>
        <dbReference type="ARBA" id="ARBA00022989"/>
    </source>
</evidence>
<dbReference type="InterPro" id="IPR014108">
    <property type="entry name" value="Caa3-assmbl_CtaG"/>
</dbReference>
<comment type="subcellular location">
    <subcellularLocation>
        <location evidence="1">Cell membrane</location>
        <topology evidence="1">Multi-pass membrane protein</topology>
    </subcellularLocation>
</comment>
<feature type="transmembrane region" description="Helical" evidence="6">
    <location>
        <begin position="156"/>
        <end position="177"/>
    </location>
</feature>
<dbReference type="RefSeq" id="WP_071318575.1">
    <property type="nucleotide sequence ID" value="NZ_CP063356.2"/>
</dbReference>
<name>A0A1S2L7C9_9BACI</name>
<evidence type="ECO:0000256" key="5">
    <source>
        <dbReference type="ARBA" id="ARBA00023136"/>
    </source>
</evidence>
<keyword evidence="2" id="KW-1003">Cell membrane</keyword>
<keyword evidence="5 6" id="KW-0472">Membrane</keyword>
<accession>A0A1S2L7C9</accession>
<feature type="transmembrane region" description="Helical" evidence="6">
    <location>
        <begin position="14"/>
        <end position="33"/>
    </location>
</feature>
<dbReference type="EMBL" id="LQXD01000162">
    <property type="protein sequence ID" value="OIJ08388.1"/>
    <property type="molecule type" value="Genomic_DNA"/>
</dbReference>
<dbReference type="InterPro" id="IPR019108">
    <property type="entry name" value="Caa3_assmbl_CtaG-rel"/>
</dbReference>
<keyword evidence="3 6" id="KW-0812">Transmembrane</keyword>
<gene>
    <name evidence="7" type="ORF">AWH56_19235</name>
</gene>
<feature type="transmembrane region" description="Helical" evidence="6">
    <location>
        <begin position="53"/>
        <end position="74"/>
    </location>
</feature>
<dbReference type="Pfam" id="PF09678">
    <property type="entry name" value="Caa3_CtaG"/>
    <property type="match status" value="1"/>
</dbReference>
<evidence type="ECO:0000313" key="7">
    <source>
        <dbReference type="EMBL" id="OIJ08388.1"/>
    </source>
</evidence>
<feature type="transmembrane region" description="Helical" evidence="6">
    <location>
        <begin position="125"/>
        <end position="144"/>
    </location>
</feature>
<sequence length="304" mass="34502">MIEQFFTSFTFRTIWTPELIFILLLISGLYFALTGPLRHRFQDSEEVATRKKVYFHLGLVAVYFGFGGPLYVLGHLMISMHMTSMAIVYLIAPPLLLLGIPHWFFQAIGKFSLIKAPFKILGTPLIGLILFNAMFSFYHLPFTFDRLMTNNGLHNIYQIGMLFAAFLMWWHITPVFPKIEGQLSELKKIGYMFASGVLFTPACVLVIFAGGALYATYTDVGTWAIAMSYCLPAGAEIPYELFSGQNAFALLTPYQDQQFGGAIMKVTQELVYGVAIGYTFKQWMKRDRKKVVIPNFDVLNPEIK</sequence>
<organism evidence="7">
    <name type="scientific">Anaerobacillus isosaccharinicus</name>
    <dbReference type="NCBI Taxonomy" id="1532552"/>
    <lineage>
        <taxon>Bacteria</taxon>
        <taxon>Bacillati</taxon>
        <taxon>Bacillota</taxon>
        <taxon>Bacilli</taxon>
        <taxon>Bacillales</taxon>
        <taxon>Bacillaceae</taxon>
        <taxon>Anaerobacillus</taxon>
    </lineage>
</organism>
<feature type="transmembrane region" description="Helical" evidence="6">
    <location>
        <begin position="86"/>
        <end position="105"/>
    </location>
</feature>
<dbReference type="NCBIfam" id="TIGR02737">
    <property type="entry name" value="caa3_CtaG"/>
    <property type="match status" value="1"/>
</dbReference>
<evidence type="ECO:0000256" key="6">
    <source>
        <dbReference type="SAM" id="Phobius"/>
    </source>
</evidence>
<reference evidence="7" key="1">
    <citation type="submission" date="2016-10" db="EMBL/GenBank/DDBJ databases">
        <title>Draft genome sequences of four alkaliphilic bacteria belonging to the Anaerobacillus genus.</title>
        <authorList>
            <person name="Bassil N.M."/>
            <person name="Lloyd J.R."/>
        </authorList>
    </citation>
    <scope>NUCLEOTIDE SEQUENCE [LARGE SCALE GENOMIC DNA]</scope>
    <source>
        <strain evidence="7">NB2006</strain>
    </source>
</reference>
<evidence type="ECO:0000256" key="1">
    <source>
        <dbReference type="ARBA" id="ARBA00004651"/>
    </source>
</evidence>
<protein>
    <submittedName>
        <fullName evidence="7">Cytochrome c oxidase assembly factor CtaG</fullName>
    </submittedName>
</protein>
<keyword evidence="4 6" id="KW-1133">Transmembrane helix</keyword>
<feature type="transmembrane region" description="Helical" evidence="6">
    <location>
        <begin position="189"/>
        <end position="214"/>
    </location>
</feature>
<feature type="transmembrane region" description="Helical" evidence="6">
    <location>
        <begin position="259"/>
        <end position="280"/>
    </location>
</feature>
<proteinExistence type="predicted"/>
<comment type="caution">
    <text evidence="7">The sequence shown here is derived from an EMBL/GenBank/DDBJ whole genome shotgun (WGS) entry which is preliminary data.</text>
</comment>
<dbReference type="GO" id="GO:0005886">
    <property type="term" value="C:plasma membrane"/>
    <property type="evidence" value="ECO:0007669"/>
    <property type="project" value="UniProtKB-SubCell"/>
</dbReference>
<evidence type="ECO:0000256" key="3">
    <source>
        <dbReference type="ARBA" id="ARBA00022692"/>
    </source>
</evidence>
<evidence type="ECO:0000256" key="2">
    <source>
        <dbReference type="ARBA" id="ARBA00022475"/>
    </source>
</evidence>